<gene>
    <name evidence="2" type="ORF">FAZ21_11490</name>
</gene>
<dbReference type="EMBL" id="SUMF01000012">
    <property type="protein sequence ID" value="TJZ73027.1"/>
    <property type="molecule type" value="Genomic_DNA"/>
</dbReference>
<dbReference type="SUPFAM" id="SSF54506">
    <property type="entry name" value="Diaminopimelate epimerase-like"/>
    <property type="match status" value="1"/>
</dbReference>
<organism evidence="2 3">
    <name type="scientific">Chitiniphilus eburneus</name>
    <dbReference type="NCBI Taxonomy" id="2571148"/>
    <lineage>
        <taxon>Bacteria</taxon>
        <taxon>Pseudomonadati</taxon>
        <taxon>Pseudomonadota</taxon>
        <taxon>Betaproteobacteria</taxon>
        <taxon>Neisseriales</taxon>
        <taxon>Chitinibacteraceae</taxon>
        <taxon>Chitiniphilus</taxon>
    </lineage>
</organism>
<dbReference type="InterPro" id="IPR003719">
    <property type="entry name" value="Phenazine_PhzF-like"/>
</dbReference>
<evidence type="ECO:0000313" key="2">
    <source>
        <dbReference type="EMBL" id="TJZ73027.1"/>
    </source>
</evidence>
<dbReference type="OrthoDB" id="8585773at2"/>
<feature type="active site" evidence="1">
    <location>
        <position position="48"/>
    </location>
</feature>
<protein>
    <submittedName>
        <fullName evidence="2">PhzF family phenazine biosynthesis protein</fullName>
    </submittedName>
</protein>
<dbReference type="Proteomes" id="UP000310016">
    <property type="component" value="Unassembled WGS sequence"/>
</dbReference>
<evidence type="ECO:0000256" key="1">
    <source>
        <dbReference type="PIRSR" id="PIRSR016184-1"/>
    </source>
</evidence>
<reference evidence="2 3" key="1">
    <citation type="submission" date="2019-04" db="EMBL/GenBank/DDBJ databases">
        <title>Chitiniphilus eburnea sp. nov., a novel chitinolytic bacterium isolated from aquaculture sludge.</title>
        <authorList>
            <person name="Sheng M."/>
        </authorList>
    </citation>
    <scope>NUCLEOTIDE SEQUENCE [LARGE SCALE GENOMIC DNA]</scope>
    <source>
        <strain evidence="2 3">HX-2-15</strain>
    </source>
</reference>
<dbReference type="GO" id="GO:0005737">
    <property type="term" value="C:cytoplasm"/>
    <property type="evidence" value="ECO:0007669"/>
    <property type="project" value="TreeGrafter"/>
</dbReference>
<accession>A0A4U0PWX5</accession>
<evidence type="ECO:0000313" key="3">
    <source>
        <dbReference type="Proteomes" id="UP000310016"/>
    </source>
</evidence>
<keyword evidence="3" id="KW-1185">Reference proteome</keyword>
<dbReference type="PANTHER" id="PTHR13774">
    <property type="entry name" value="PHENAZINE BIOSYNTHESIS PROTEIN"/>
    <property type="match status" value="1"/>
</dbReference>
<sequence>MPLLLRFHHFNVFGERRTGGGGVVVCETPEFPDPRTMQALAYQLQAPETVFLDVAHRRLRVYTPQYEQPFSGQAMLAAAAACAHLTGVREPQLFYGAHGDTRVWPHDDLWWFHSRPAAARPSGVATPTLLAGLGLLPQDVVGTPRLVNAGMDILLVETRSRQSVLQAAPQAALLAQHAQVPGQVAAAAVWCRDGDLATLRVFNSDQFNLYEEFGSGTAAAAIGGWMLNQGGKPPFSLKLEQGHTIHRLVTRLSVLHLHVDDARHVRVGGKVWRVGGGEIEW</sequence>
<comment type="caution">
    <text evidence="2">The sequence shown here is derived from an EMBL/GenBank/DDBJ whole genome shotgun (WGS) entry which is preliminary data.</text>
</comment>
<dbReference type="Gene3D" id="3.10.310.10">
    <property type="entry name" value="Diaminopimelate Epimerase, Chain A, domain 1"/>
    <property type="match status" value="2"/>
</dbReference>
<dbReference type="RefSeq" id="WP_136773593.1">
    <property type="nucleotide sequence ID" value="NZ_CP156074.1"/>
</dbReference>
<dbReference type="AlphaFoldDB" id="A0A4U0PWX5"/>
<dbReference type="PIRSF" id="PIRSF016184">
    <property type="entry name" value="PhzC_PhzF"/>
    <property type="match status" value="1"/>
</dbReference>
<dbReference type="GO" id="GO:0016853">
    <property type="term" value="F:isomerase activity"/>
    <property type="evidence" value="ECO:0007669"/>
    <property type="project" value="TreeGrafter"/>
</dbReference>
<name>A0A4U0PWX5_9NEIS</name>
<proteinExistence type="predicted"/>
<dbReference type="Pfam" id="PF02567">
    <property type="entry name" value="PhzC-PhzF"/>
    <property type="match status" value="1"/>
</dbReference>